<keyword evidence="3" id="KW-1003">Cell membrane</keyword>
<evidence type="ECO:0000259" key="8">
    <source>
        <dbReference type="PROSITE" id="PS50850"/>
    </source>
</evidence>
<dbReference type="Proteomes" id="UP000756703">
    <property type="component" value="Unassembled WGS sequence"/>
</dbReference>
<proteinExistence type="predicted"/>
<feature type="domain" description="Major facilitator superfamily (MFS) profile" evidence="8">
    <location>
        <begin position="7"/>
        <end position="208"/>
    </location>
</feature>
<comment type="caution">
    <text evidence="9">The sequence shown here is derived from an EMBL/GenBank/DDBJ whole genome shotgun (WGS) entry which is preliminary data.</text>
</comment>
<feature type="transmembrane region" description="Helical" evidence="7">
    <location>
        <begin position="7"/>
        <end position="31"/>
    </location>
</feature>
<organism evidence="9 10">
    <name type="scientific">Candidatus Sungiibacteriota bacterium</name>
    <dbReference type="NCBI Taxonomy" id="2750080"/>
    <lineage>
        <taxon>Bacteria</taxon>
        <taxon>Candidatus Sungiibacteriota</taxon>
    </lineage>
</organism>
<feature type="transmembrane region" description="Helical" evidence="7">
    <location>
        <begin position="75"/>
        <end position="96"/>
    </location>
</feature>
<evidence type="ECO:0000256" key="3">
    <source>
        <dbReference type="ARBA" id="ARBA00022475"/>
    </source>
</evidence>
<dbReference type="GO" id="GO:0022857">
    <property type="term" value="F:transmembrane transporter activity"/>
    <property type="evidence" value="ECO:0007669"/>
    <property type="project" value="InterPro"/>
</dbReference>
<dbReference type="InterPro" id="IPR020846">
    <property type="entry name" value="MFS_dom"/>
</dbReference>
<dbReference type="PANTHER" id="PTHR23517">
    <property type="entry name" value="RESISTANCE PROTEIN MDTM, PUTATIVE-RELATED-RELATED"/>
    <property type="match status" value="1"/>
</dbReference>
<dbReference type="AlphaFoldDB" id="A0A933DTA5"/>
<keyword evidence="4 7" id="KW-0812">Transmembrane</keyword>
<evidence type="ECO:0000256" key="2">
    <source>
        <dbReference type="ARBA" id="ARBA00022448"/>
    </source>
</evidence>
<dbReference type="EMBL" id="JACQMI010000002">
    <property type="protein sequence ID" value="MBI4132479.1"/>
    <property type="molecule type" value="Genomic_DNA"/>
</dbReference>
<comment type="subcellular location">
    <subcellularLocation>
        <location evidence="1">Cell membrane</location>
        <topology evidence="1">Multi-pass membrane protein</topology>
    </subcellularLocation>
</comment>
<evidence type="ECO:0000256" key="7">
    <source>
        <dbReference type="SAM" id="Phobius"/>
    </source>
</evidence>
<evidence type="ECO:0000313" key="9">
    <source>
        <dbReference type="EMBL" id="MBI4132479.1"/>
    </source>
</evidence>
<keyword evidence="6 7" id="KW-0472">Membrane</keyword>
<evidence type="ECO:0000256" key="4">
    <source>
        <dbReference type="ARBA" id="ARBA00022692"/>
    </source>
</evidence>
<dbReference type="Gene3D" id="1.20.1250.20">
    <property type="entry name" value="MFS general substrate transporter like domains"/>
    <property type="match status" value="1"/>
</dbReference>
<evidence type="ECO:0000313" key="10">
    <source>
        <dbReference type="Proteomes" id="UP000756703"/>
    </source>
</evidence>
<dbReference type="Pfam" id="PF07690">
    <property type="entry name" value="MFS_1"/>
    <property type="match status" value="1"/>
</dbReference>
<reference evidence="9" key="1">
    <citation type="submission" date="2020-07" db="EMBL/GenBank/DDBJ databases">
        <title>Huge and variable diversity of episymbiotic CPR bacteria and DPANN archaea in groundwater ecosystems.</title>
        <authorList>
            <person name="He C.Y."/>
            <person name="Keren R."/>
            <person name="Whittaker M."/>
            <person name="Farag I.F."/>
            <person name="Doudna J."/>
            <person name="Cate J.H.D."/>
            <person name="Banfield J.F."/>
        </authorList>
    </citation>
    <scope>NUCLEOTIDE SEQUENCE</scope>
    <source>
        <strain evidence="9">NC_groundwater_1225_Ag_S-0.1um_56_177</strain>
    </source>
</reference>
<gene>
    <name evidence="9" type="ORF">HY473_00055</name>
</gene>
<dbReference type="InterPro" id="IPR036259">
    <property type="entry name" value="MFS_trans_sf"/>
</dbReference>
<feature type="transmembrane region" description="Helical" evidence="7">
    <location>
        <begin position="102"/>
        <end position="125"/>
    </location>
</feature>
<feature type="transmembrane region" description="Helical" evidence="7">
    <location>
        <begin position="169"/>
        <end position="186"/>
    </location>
</feature>
<feature type="transmembrane region" description="Helical" evidence="7">
    <location>
        <begin position="37"/>
        <end position="54"/>
    </location>
</feature>
<evidence type="ECO:0000256" key="1">
    <source>
        <dbReference type="ARBA" id="ARBA00004651"/>
    </source>
</evidence>
<keyword evidence="2" id="KW-0813">Transport</keyword>
<dbReference type="PROSITE" id="PS50850">
    <property type="entry name" value="MFS"/>
    <property type="match status" value="1"/>
</dbReference>
<dbReference type="GO" id="GO:0005886">
    <property type="term" value="C:plasma membrane"/>
    <property type="evidence" value="ECO:0007669"/>
    <property type="project" value="UniProtKB-SubCell"/>
</dbReference>
<dbReference type="SUPFAM" id="SSF103473">
    <property type="entry name" value="MFS general substrate transporter"/>
    <property type="match status" value="1"/>
</dbReference>
<evidence type="ECO:0000256" key="6">
    <source>
        <dbReference type="ARBA" id="ARBA00023136"/>
    </source>
</evidence>
<sequence>MPKLNQVILVIVFAQFIFTVAASLNVPLFAAFVLQDIGAAIAVVGFASAIYWATKSVLQLPIARWLDKNHGEIDDFYSLLIGTVISTAGVFLFYFATKTWHVYALQGLIALGDALVVPPLFGIFIRHIDAGSEGFEYTLQSSFSFGAGGALGGAASGILVGIIGIRALYLVNGTLMLVGLVILLFLKPYIRPKVRVPGGRVFIEQKRV</sequence>
<name>A0A933DTA5_9BACT</name>
<accession>A0A933DTA5</accession>
<keyword evidence="5 7" id="KW-1133">Transmembrane helix</keyword>
<protein>
    <submittedName>
        <fullName evidence="9">MFS transporter</fullName>
    </submittedName>
</protein>
<feature type="transmembrane region" description="Helical" evidence="7">
    <location>
        <begin position="137"/>
        <end position="163"/>
    </location>
</feature>
<evidence type="ECO:0000256" key="5">
    <source>
        <dbReference type="ARBA" id="ARBA00022989"/>
    </source>
</evidence>
<dbReference type="InterPro" id="IPR011701">
    <property type="entry name" value="MFS"/>
</dbReference>
<dbReference type="InterPro" id="IPR050171">
    <property type="entry name" value="MFS_Transporters"/>
</dbReference>